<evidence type="ECO:0000313" key="2">
    <source>
        <dbReference type="EMBL" id="OGF63385.1"/>
    </source>
</evidence>
<dbReference type="InterPro" id="IPR027981">
    <property type="entry name" value="DUF4446"/>
</dbReference>
<dbReference type="Proteomes" id="UP000179251">
    <property type="component" value="Unassembled WGS sequence"/>
</dbReference>
<dbReference type="STRING" id="1798325.A2834_04180"/>
<evidence type="ECO:0008006" key="4">
    <source>
        <dbReference type="Google" id="ProtNLM"/>
    </source>
</evidence>
<organism evidence="2 3">
    <name type="scientific">Candidatus Giovannonibacteria bacterium RIFCSPHIGHO2_01_FULL_45_23</name>
    <dbReference type="NCBI Taxonomy" id="1798325"/>
    <lineage>
        <taxon>Bacteria</taxon>
        <taxon>Candidatus Giovannoniibacteriota</taxon>
    </lineage>
</organism>
<keyword evidence="1" id="KW-1133">Transmembrane helix</keyword>
<comment type="caution">
    <text evidence="2">The sequence shown here is derived from an EMBL/GenBank/DDBJ whole genome shotgun (WGS) entry which is preliminary data.</text>
</comment>
<reference evidence="2 3" key="1">
    <citation type="journal article" date="2016" name="Nat. Commun.">
        <title>Thousands of microbial genomes shed light on interconnected biogeochemical processes in an aquifer system.</title>
        <authorList>
            <person name="Anantharaman K."/>
            <person name="Brown C.T."/>
            <person name="Hug L.A."/>
            <person name="Sharon I."/>
            <person name="Castelle C.J."/>
            <person name="Probst A.J."/>
            <person name="Thomas B.C."/>
            <person name="Singh A."/>
            <person name="Wilkins M.J."/>
            <person name="Karaoz U."/>
            <person name="Brodie E.L."/>
            <person name="Williams K.H."/>
            <person name="Hubbard S.S."/>
            <person name="Banfield J.F."/>
        </authorList>
    </citation>
    <scope>NUCLEOTIDE SEQUENCE [LARGE SCALE GENOMIC DNA]</scope>
</reference>
<evidence type="ECO:0000256" key="1">
    <source>
        <dbReference type="SAM" id="Phobius"/>
    </source>
</evidence>
<keyword evidence="1" id="KW-0812">Transmembrane</keyword>
<dbReference type="EMBL" id="MFHD01000003">
    <property type="protein sequence ID" value="OGF63385.1"/>
    <property type="molecule type" value="Genomic_DNA"/>
</dbReference>
<evidence type="ECO:0000313" key="3">
    <source>
        <dbReference type="Proteomes" id="UP000179251"/>
    </source>
</evidence>
<feature type="transmembrane region" description="Helical" evidence="1">
    <location>
        <begin position="12"/>
        <end position="33"/>
    </location>
</feature>
<protein>
    <recommendedName>
        <fullName evidence="4">DUF4446 domain-containing protein</fullName>
    </recommendedName>
</protein>
<accession>A0A1F5VIZ8</accession>
<name>A0A1F5VIZ8_9BACT</name>
<sequence length="158" mass="17802">MAQLIDLFNQYGIYFFLGLLVLDLAILIFVFMLRKNFRKIFGGSPTSGVDLERVLLELRENQSFSTKATEELSNRIISLESALPKNIRKIGLVRYNPFSDAGGDQSFALALLNDRNDGMIISSLYGREVNRVYAKPIQGGTSQYQLTEEEKTAIQNAK</sequence>
<keyword evidence="1" id="KW-0472">Membrane</keyword>
<proteinExistence type="predicted"/>
<gene>
    <name evidence="2" type="ORF">A2834_04180</name>
</gene>
<dbReference type="Pfam" id="PF14584">
    <property type="entry name" value="DUF4446"/>
    <property type="match status" value="1"/>
</dbReference>
<dbReference type="AlphaFoldDB" id="A0A1F5VIZ8"/>